<accession>A0ACB0IXP8</accession>
<evidence type="ECO:0000313" key="2">
    <source>
        <dbReference type="Proteomes" id="UP001177021"/>
    </source>
</evidence>
<dbReference type="Proteomes" id="UP001177021">
    <property type="component" value="Unassembled WGS sequence"/>
</dbReference>
<proteinExistence type="predicted"/>
<protein>
    <submittedName>
        <fullName evidence="1">Uncharacterized protein</fullName>
    </submittedName>
</protein>
<organism evidence="1 2">
    <name type="scientific">Trifolium pratense</name>
    <name type="common">Red clover</name>
    <dbReference type="NCBI Taxonomy" id="57577"/>
    <lineage>
        <taxon>Eukaryota</taxon>
        <taxon>Viridiplantae</taxon>
        <taxon>Streptophyta</taxon>
        <taxon>Embryophyta</taxon>
        <taxon>Tracheophyta</taxon>
        <taxon>Spermatophyta</taxon>
        <taxon>Magnoliopsida</taxon>
        <taxon>eudicotyledons</taxon>
        <taxon>Gunneridae</taxon>
        <taxon>Pentapetalae</taxon>
        <taxon>rosids</taxon>
        <taxon>fabids</taxon>
        <taxon>Fabales</taxon>
        <taxon>Fabaceae</taxon>
        <taxon>Papilionoideae</taxon>
        <taxon>50 kb inversion clade</taxon>
        <taxon>NPAAA clade</taxon>
        <taxon>Hologalegina</taxon>
        <taxon>IRL clade</taxon>
        <taxon>Trifolieae</taxon>
        <taxon>Trifolium</taxon>
    </lineage>
</organism>
<name>A0ACB0IXP8_TRIPR</name>
<comment type="caution">
    <text evidence="1">The sequence shown here is derived from an EMBL/GenBank/DDBJ whole genome shotgun (WGS) entry which is preliminary data.</text>
</comment>
<evidence type="ECO:0000313" key="1">
    <source>
        <dbReference type="EMBL" id="CAJ2636665.1"/>
    </source>
</evidence>
<sequence length="715" mass="79761">MTSVNMSKKGFVPLNQDEIKRLKSFLSELETPTTVTTSLAYSKSYFAQTHLHGENTSKEDESLILPDLNLGTQVEAETRSDNVETEIDPKNVETRGDNVETEIDSEKDGNVGVDVRYGKNLVYTRKKNIIPESTHIHESNPTLHEETFLDPSKSSDSISEFSPVQALSDRKWKQAMDLEMEALDKNNTWELVSLPNGKKPVGCKWVYTVKYKADGSIERYKARLVAKGFTQTYGIDYSETFAPVAKMNTVRVILSLAANYNWNLQQFDVKNAFLHGELEEEIYMDVPPGYREDIAANTVCKLKKALYGLKQSPRAWFGRFTKVMVGLGFKQSQGDHTLFVKHSKSGGVTVLLVYVDDIIVTGDDEEEQQMLSQHLAKEFEIKTLGKLKYFLGIEVAHSKKGIFISQQKYITDLLQETGKTACKPACTPIDPNIKLGNAEEDVAVNKEMYQRLVGKLIYLSHTIPDVAFVVSLVSQFMHQPKEIHLQAALRIVQYLKGTPGRGILFERNGSVGLEAYTDADYAGSIVDRRSTTGYCTFLGGNLVTWKSKKQSVVSRSSAEAEFRAMAQGICELLWLKSILEDLRIKSDEPMKLYCDNKSAISIAHNPVQHDRTKHIEVDRHFIKEKLDSGLICTPYVSSQGNLADLLTKGLNGNNFERIAISLSNVGLNPPLHTQHNEGVGGCNEGNPNAAIRQIGADRNEGGISNTPPHAQAQWG</sequence>
<keyword evidence="2" id="KW-1185">Reference proteome</keyword>
<gene>
    <name evidence="1" type="ORF">MILVUS5_LOCUS7133</name>
</gene>
<dbReference type="EMBL" id="CASHSV030000013">
    <property type="protein sequence ID" value="CAJ2636665.1"/>
    <property type="molecule type" value="Genomic_DNA"/>
</dbReference>
<reference evidence="1" key="1">
    <citation type="submission" date="2023-10" db="EMBL/GenBank/DDBJ databases">
        <authorList>
            <person name="Rodriguez Cubillos JULIANA M."/>
            <person name="De Vega J."/>
        </authorList>
    </citation>
    <scope>NUCLEOTIDE SEQUENCE</scope>
</reference>